<dbReference type="Proteomes" id="UP000054995">
    <property type="component" value="Unassembled WGS sequence"/>
</dbReference>
<evidence type="ECO:0000256" key="1">
    <source>
        <dbReference type="SAM" id="MobiDB-lite"/>
    </source>
</evidence>
<dbReference type="AlphaFoldDB" id="A0A0V1FK00"/>
<sequence length="84" mass="9298">MSSSKLERGQKPNADGEHSRVKLDMQTDPLAKASESLQWGPVREGVQMVHANACYLNASPAFNPEMDAVEWLDKLEDFFCSTGV</sequence>
<accession>A0A0V1FK00</accession>
<organism evidence="2 3">
    <name type="scientific">Trichinella pseudospiralis</name>
    <name type="common">Parasitic roundworm</name>
    <dbReference type="NCBI Taxonomy" id="6337"/>
    <lineage>
        <taxon>Eukaryota</taxon>
        <taxon>Metazoa</taxon>
        <taxon>Ecdysozoa</taxon>
        <taxon>Nematoda</taxon>
        <taxon>Enoplea</taxon>
        <taxon>Dorylaimia</taxon>
        <taxon>Trichinellida</taxon>
        <taxon>Trichinellidae</taxon>
        <taxon>Trichinella</taxon>
    </lineage>
</organism>
<evidence type="ECO:0000313" key="3">
    <source>
        <dbReference type="Proteomes" id="UP000054995"/>
    </source>
</evidence>
<keyword evidence="3" id="KW-1185">Reference proteome</keyword>
<dbReference type="EMBL" id="JYDT01000074">
    <property type="protein sequence ID" value="KRY86290.1"/>
    <property type="molecule type" value="Genomic_DNA"/>
</dbReference>
<name>A0A0V1FK00_TRIPS</name>
<feature type="region of interest" description="Disordered" evidence="1">
    <location>
        <begin position="1"/>
        <end position="23"/>
    </location>
</feature>
<proteinExistence type="predicted"/>
<comment type="caution">
    <text evidence="2">The sequence shown here is derived from an EMBL/GenBank/DDBJ whole genome shotgun (WGS) entry which is preliminary data.</text>
</comment>
<reference evidence="2 3" key="1">
    <citation type="submission" date="2015-01" db="EMBL/GenBank/DDBJ databases">
        <title>Evolution of Trichinella species and genotypes.</title>
        <authorList>
            <person name="Korhonen P.K."/>
            <person name="Edoardo P."/>
            <person name="Giuseppe L.R."/>
            <person name="Gasser R.B."/>
        </authorList>
    </citation>
    <scope>NUCLEOTIDE SEQUENCE [LARGE SCALE GENOMIC DNA]</scope>
    <source>
        <strain evidence="2">ISS470</strain>
    </source>
</reference>
<gene>
    <name evidence="2" type="ORF">T4D_16361</name>
</gene>
<protein>
    <submittedName>
        <fullName evidence="2">Uncharacterized protein</fullName>
    </submittedName>
</protein>
<evidence type="ECO:0000313" key="2">
    <source>
        <dbReference type="EMBL" id="KRY86290.1"/>
    </source>
</evidence>